<evidence type="ECO:0000256" key="1">
    <source>
        <dbReference type="ARBA" id="ARBA00006795"/>
    </source>
</evidence>
<feature type="compositionally biased region" description="Basic and acidic residues" evidence="2">
    <location>
        <begin position="473"/>
        <end position="492"/>
    </location>
</feature>
<dbReference type="AlphaFoldDB" id="A0A5B6ZK00"/>
<dbReference type="EMBL" id="GHES01014223">
    <property type="protein sequence ID" value="MPA44782.1"/>
    <property type="molecule type" value="Transcribed_RNA"/>
</dbReference>
<feature type="compositionally biased region" description="Basic and acidic residues" evidence="2">
    <location>
        <begin position="500"/>
        <end position="512"/>
    </location>
</feature>
<evidence type="ECO:0000256" key="2">
    <source>
        <dbReference type="SAM" id="MobiDB-lite"/>
    </source>
</evidence>
<protein>
    <submittedName>
        <fullName evidence="5">Putative CWF19-like protein 2</fullName>
    </submittedName>
</protein>
<dbReference type="GO" id="GO:0071014">
    <property type="term" value="C:post-mRNA release spliceosomal complex"/>
    <property type="evidence" value="ECO:0007669"/>
    <property type="project" value="TreeGrafter"/>
</dbReference>
<gene>
    <name evidence="5" type="ORF">Din_014223</name>
    <name evidence="6" type="ORF">Din_014225</name>
</gene>
<sequence length="799" mass="91378">MLSGLKFIPRDQIDKAQDENPDASRRERKKSSGRKEKDRRKKKSSHYSSSDDEDLERIKKGSKMKKKWYSSNESESESGSDQDEKKHRNRKMEKKRCEDSSEDEDRGRSKKKSRSGRKDYSSGDYSSYDSESEDGDRRRKKNGRKKGKEREGGKDAMEVDLHDDGGGSHSLNDKDIVRKEMGLEWMLRPKDDMERKSATTSDHKPEEPPAEEIKELNPRELNPYFKDNGSGYPEDADGKKAGVKQLLSSSVVGDGGASWRLKALKRAQEQAASEGRKLEEVVEERWGSLGQLAVSVASHTAAPARAHLHAIKNRKRGLTEEEQTIADNQNERVTGKNIRRGHERDASFQHPEMRVPKLHDSLAWGKRKSQNVSTKDAGLISSAVSSLNKFSNDGSFMREIMHQQNDDSGGSLGSSYTKCEKKVDSELVSLESEMPSGDGAAIKQALSSNQLAAKALQLRMKGKHEEAEKLMKEAENIKVKQNARDESSRPRNEGNTSRYIMHDASVRQKKKEEDADMHLALKIVQNQRYSISGRADDEYEFDDGPRRKNQKKGGANDHKSAGMTNFSKRILTQQERCQFCFENPTRPKHLVVAIANFTYLTLPQWQPVVPGHCFILPMQHESATRTVDNNVWDEIRNFKKCLIMMFAKQEKDPVFLETVMELAQQRRHCLVECIPLPREIAKQAPLYFKKAIDEAEDEWSQHNAKKLIDTSEKGLRGSIPKDFPYFHVEFGLNKGFVHVIDDEKKFETNFGLNVIRGMLRLPEEDMYRRRKHESVDTQKQAVASFIQDWEPFDWTKQLD</sequence>
<evidence type="ECO:0000313" key="5">
    <source>
        <dbReference type="EMBL" id="MPA44782.1"/>
    </source>
</evidence>
<dbReference type="PANTHER" id="PTHR12072:SF5">
    <property type="entry name" value="CWF19-LIKE PROTEIN 2"/>
    <property type="match status" value="1"/>
</dbReference>
<feature type="domain" description="Cwf19-like protein C-terminal" evidence="3">
    <location>
        <begin position="698"/>
        <end position="795"/>
    </location>
</feature>
<name>A0A5B6ZK00_DAVIN</name>
<dbReference type="InterPro" id="IPR006767">
    <property type="entry name" value="Cwf19-like_C_dom-2"/>
</dbReference>
<feature type="region of interest" description="Disordered" evidence="2">
    <location>
        <begin position="473"/>
        <end position="512"/>
    </location>
</feature>
<accession>A0A5B6ZK00</accession>
<dbReference type="GO" id="GO:0000398">
    <property type="term" value="P:mRNA splicing, via spliceosome"/>
    <property type="evidence" value="ECO:0007669"/>
    <property type="project" value="TreeGrafter"/>
</dbReference>
<dbReference type="Pfam" id="PF04676">
    <property type="entry name" value="CwfJ_C_2"/>
    <property type="match status" value="1"/>
</dbReference>
<evidence type="ECO:0000259" key="4">
    <source>
        <dbReference type="Pfam" id="PF04677"/>
    </source>
</evidence>
<feature type="region of interest" description="Disordered" evidence="2">
    <location>
        <begin position="1"/>
        <end position="239"/>
    </location>
</feature>
<feature type="domain" description="Cwf19-like C-terminal" evidence="4">
    <location>
        <begin position="567"/>
        <end position="689"/>
    </location>
</feature>
<feature type="compositionally biased region" description="Basic and acidic residues" evidence="2">
    <location>
        <begin position="8"/>
        <end position="25"/>
    </location>
</feature>
<evidence type="ECO:0000259" key="3">
    <source>
        <dbReference type="Pfam" id="PF04676"/>
    </source>
</evidence>
<dbReference type="InterPro" id="IPR006768">
    <property type="entry name" value="Cwf19-like_C_dom-1"/>
</dbReference>
<proteinExistence type="inferred from homology"/>
<feature type="compositionally biased region" description="Basic and acidic residues" evidence="2">
    <location>
        <begin position="148"/>
        <end position="218"/>
    </location>
</feature>
<comment type="similarity">
    <text evidence="1">Belongs to the CWF19 family.</text>
</comment>
<reference evidence="5" key="1">
    <citation type="submission" date="2019-08" db="EMBL/GenBank/DDBJ databases">
        <title>Reference gene set and small RNA set construction with multiple tissues from Davidia involucrata Baill.</title>
        <authorList>
            <person name="Yang H."/>
            <person name="Zhou C."/>
            <person name="Li G."/>
            <person name="Wang J."/>
            <person name="Gao P."/>
            <person name="Wang M."/>
            <person name="Wang R."/>
            <person name="Zhao Y."/>
        </authorList>
    </citation>
    <scope>NUCLEOTIDE SEQUENCE</scope>
    <source>
        <tissue evidence="5">Mixed with DoveR01_LX</tissue>
    </source>
</reference>
<feature type="region of interest" description="Disordered" evidence="2">
    <location>
        <begin position="535"/>
        <end position="563"/>
    </location>
</feature>
<dbReference type="InterPro" id="IPR040194">
    <property type="entry name" value="Cwf19-like"/>
</dbReference>
<organism evidence="5">
    <name type="scientific">Davidia involucrata</name>
    <name type="common">Dove tree</name>
    <dbReference type="NCBI Taxonomy" id="16924"/>
    <lineage>
        <taxon>Eukaryota</taxon>
        <taxon>Viridiplantae</taxon>
        <taxon>Streptophyta</taxon>
        <taxon>Embryophyta</taxon>
        <taxon>Tracheophyta</taxon>
        <taxon>Spermatophyta</taxon>
        <taxon>Magnoliopsida</taxon>
        <taxon>eudicotyledons</taxon>
        <taxon>Gunneridae</taxon>
        <taxon>Pentapetalae</taxon>
        <taxon>asterids</taxon>
        <taxon>Cornales</taxon>
        <taxon>Nyssaceae</taxon>
        <taxon>Davidia</taxon>
    </lineage>
</organism>
<dbReference type="InterPro" id="IPR036265">
    <property type="entry name" value="HIT-like_sf"/>
</dbReference>
<feature type="compositionally biased region" description="Basic residues" evidence="2">
    <location>
        <begin position="26"/>
        <end position="45"/>
    </location>
</feature>
<feature type="compositionally biased region" description="Basic residues" evidence="2">
    <location>
        <begin position="138"/>
        <end position="147"/>
    </location>
</feature>
<dbReference type="PANTHER" id="PTHR12072">
    <property type="entry name" value="CWF19, CELL CYCLE CONTROL PROTEIN"/>
    <property type="match status" value="1"/>
</dbReference>
<dbReference type="SUPFAM" id="SSF54197">
    <property type="entry name" value="HIT-like"/>
    <property type="match status" value="1"/>
</dbReference>
<evidence type="ECO:0000313" key="6">
    <source>
        <dbReference type="EMBL" id="MPA44784.1"/>
    </source>
</evidence>
<dbReference type="EMBL" id="GHES01014225">
    <property type="protein sequence ID" value="MPA44784.1"/>
    <property type="molecule type" value="Transcribed_RNA"/>
</dbReference>
<dbReference type="Pfam" id="PF04677">
    <property type="entry name" value="CwfJ_C_1"/>
    <property type="match status" value="1"/>
</dbReference>